<keyword evidence="2" id="KW-1185">Reference proteome</keyword>
<evidence type="ECO:0008006" key="3">
    <source>
        <dbReference type="Google" id="ProtNLM"/>
    </source>
</evidence>
<evidence type="ECO:0000313" key="2">
    <source>
        <dbReference type="Proteomes" id="UP001367316"/>
    </source>
</evidence>
<reference evidence="1 2" key="1">
    <citation type="submission" date="2024-04" db="EMBL/GenBank/DDBJ databases">
        <title>Phyllosticta paracitricarpa is synonymous to the EU quarantine fungus P. citricarpa based on phylogenomic analyses.</title>
        <authorList>
            <consortium name="Lawrence Berkeley National Laboratory"/>
            <person name="Van ingen-buijs V.A."/>
            <person name="Van westerhoven A.C."/>
            <person name="Haridas S."/>
            <person name="Skiadas P."/>
            <person name="Martin F."/>
            <person name="Groenewald J.Z."/>
            <person name="Crous P.W."/>
            <person name="Seidl M.F."/>
        </authorList>
    </citation>
    <scope>NUCLEOTIDE SEQUENCE [LARGE SCALE GENOMIC DNA]</scope>
    <source>
        <strain evidence="1 2">CBS 141358</strain>
    </source>
</reference>
<protein>
    <recommendedName>
        <fullName evidence="3">Secreted protein</fullName>
    </recommendedName>
</protein>
<sequence length="104" mass="11123">MLSGPSSLIMLCRFVHSIPLPHRMTSPCACLASFFFSKRYGSTLEHFLFGLASVGSPRVHPRCSCRFGAALLCIDADLAFDRGVPSAALGCGGDANWGLEEAML</sequence>
<comment type="caution">
    <text evidence="1">The sequence shown here is derived from an EMBL/GenBank/DDBJ whole genome shotgun (WGS) entry which is preliminary data.</text>
</comment>
<feature type="non-terminal residue" evidence="1">
    <location>
        <position position="1"/>
    </location>
</feature>
<dbReference type="Proteomes" id="UP001367316">
    <property type="component" value="Unassembled WGS sequence"/>
</dbReference>
<proteinExistence type="predicted"/>
<organism evidence="1 2">
    <name type="scientific">Phyllosticta paracitricarpa</name>
    <dbReference type="NCBI Taxonomy" id="2016321"/>
    <lineage>
        <taxon>Eukaryota</taxon>
        <taxon>Fungi</taxon>
        <taxon>Dikarya</taxon>
        <taxon>Ascomycota</taxon>
        <taxon>Pezizomycotina</taxon>
        <taxon>Dothideomycetes</taxon>
        <taxon>Dothideomycetes incertae sedis</taxon>
        <taxon>Botryosphaeriales</taxon>
        <taxon>Phyllostictaceae</taxon>
        <taxon>Phyllosticta</taxon>
    </lineage>
</organism>
<evidence type="ECO:0000313" key="1">
    <source>
        <dbReference type="EMBL" id="KAK7607668.1"/>
    </source>
</evidence>
<name>A0ABR1MXK1_9PEZI</name>
<dbReference type="EMBL" id="JBBPBF010000034">
    <property type="protein sequence ID" value="KAK7607668.1"/>
    <property type="molecule type" value="Genomic_DNA"/>
</dbReference>
<accession>A0ABR1MXK1</accession>
<gene>
    <name evidence="1" type="ORF">JOL62DRAFT_583278</name>
</gene>